<reference evidence="3" key="2">
    <citation type="submission" date="2015-01" db="EMBL/GenBank/DDBJ databases">
        <title>Evolutionary Origins and Diversification of the Mycorrhizal Mutualists.</title>
        <authorList>
            <consortium name="DOE Joint Genome Institute"/>
            <consortium name="Mycorrhizal Genomics Consortium"/>
            <person name="Kohler A."/>
            <person name="Kuo A."/>
            <person name="Nagy L.G."/>
            <person name="Floudas D."/>
            <person name="Copeland A."/>
            <person name="Barry K.W."/>
            <person name="Cichocki N."/>
            <person name="Veneault-Fourrey C."/>
            <person name="LaButti K."/>
            <person name="Lindquist E.A."/>
            <person name="Lipzen A."/>
            <person name="Lundell T."/>
            <person name="Morin E."/>
            <person name="Murat C."/>
            <person name="Riley R."/>
            <person name="Ohm R."/>
            <person name="Sun H."/>
            <person name="Tunlid A."/>
            <person name="Henrissat B."/>
            <person name="Grigoriev I.V."/>
            <person name="Hibbett D.S."/>
            <person name="Martin F."/>
        </authorList>
    </citation>
    <scope>NUCLEOTIDE SEQUENCE [LARGE SCALE GENOMIC DNA]</scope>
    <source>
        <strain evidence="3">MUT 4182</strain>
    </source>
</reference>
<feature type="region of interest" description="Disordered" evidence="1">
    <location>
        <begin position="36"/>
        <end position="60"/>
    </location>
</feature>
<proteinExistence type="predicted"/>
<organism evidence="2 3">
    <name type="scientific">Tulasnella calospora MUT 4182</name>
    <dbReference type="NCBI Taxonomy" id="1051891"/>
    <lineage>
        <taxon>Eukaryota</taxon>
        <taxon>Fungi</taxon>
        <taxon>Dikarya</taxon>
        <taxon>Basidiomycota</taxon>
        <taxon>Agaricomycotina</taxon>
        <taxon>Agaricomycetes</taxon>
        <taxon>Cantharellales</taxon>
        <taxon>Tulasnellaceae</taxon>
        <taxon>Tulasnella</taxon>
    </lineage>
</organism>
<reference evidence="2 3" key="1">
    <citation type="submission" date="2014-04" db="EMBL/GenBank/DDBJ databases">
        <authorList>
            <consortium name="DOE Joint Genome Institute"/>
            <person name="Kuo A."/>
            <person name="Girlanda M."/>
            <person name="Perotto S."/>
            <person name="Kohler A."/>
            <person name="Nagy L.G."/>
            <person name="Floudas D."/>
            <person name="Copeland A."/>
            <person name="Barry K.W."/>
            <person name="Cichocki N."/>
            <person name="Veneault-Fourrey C."/>
            <person name="LaButti K."/>
            <person name="Lindquist E.A."/>
            <person name="Lipzen A."/>
            <person name="Lundell T."/>
            <person name="Morin E."/>
            <person name="Murat C."/>
            <person name="Sun H."/>
            <person name="Tunlid A."/>
            <person name="Henrissat B."/>
            <person name="Grigoriev I.V."/>
            <person name="Hibbett D.S."/>
            <person name="Martin F."/>
            <person name="Nordberg H.P."/>
            <person name="Cantor M.N."/>
            <person name="Hua S.X."/>
        </authorList>
    </citation>
    <scope>NUCLEOTIDE SEQUENCE [LARGE SCALE GENOMIC DNA]</scope>
    <source>
        <strain evidence="2 3">MUT 4182</strain>
    </source>
</reference>
<evidence type="ECO:0000256" key="1">
    <source>
        <dbReference type="SAM" id="MobiDB-lite"/>
    </source>
</evidence>
<protein>
    <submittedName>
        <fullName evidence="2">Uncharacterized protein</fullName>
    </submittedName>
</protein>
<sequence>MPMLESLSWDSYTGAGNHRVQGPVVAHLKLHSPKIDTDRLYNSNNGDDRTTDLESSDDYW</sequence>
<evidence type="ECO:0000313" key="3">
    <source>
        <dbReference type="Proteomes" id="UP000054248"/>
    </source>
</evidence>
<accession>A0A0C3MI68</accession>
<dbReference type="HOGENOM" id="CLU_2943556_0_0_1"/>
<dbReference type="Proteomes" id="UP000054248">
    <property type="component" value="Unassembled WGS sequence"/>
</dbReference>
<evidence type="ECO:0000313" key="2">
    <source>
        <dbReference type="EMBL" id="KIO33332.1"/>
    </source>
</evidence>
<gene>
    <name evidence="2" type="ORF">M407DRAFT_241125</name>
</gene>
<dbReference type="AlphaFoldDB" id="A0A0C3MI68"/>
<name>A0A0C3MI68_9AGAM</name>
<keyword evidence="3" id="KW-1185">Reference proteome</keyword>
<dbReference type="EMBL" id="KN822949">
    <property type="protein sequence ID" value="KIO33332.1"/>
    <property type="molecule type" value="Genomic_DNA"/>
</dbReference>